<organism evidence="1 2">
    <name type="scientific">Merismopedia glauca CCAP 1448/3</name>
    <dbReference type="NCBI Taxonomy" id="1296344"/>
    <lineage>
        <taxon>Bacteria</taxon>
        <taxon>Bacillati</taxon>
        <taxon>Cyanobacteriota</taxon>
        <taxon>Cyanophyceae</taxon>
        <taxon>Synechococcales</taxon>
        <taxon>Merismopediaceae</taxon>
        <taxon>Merismopedia</taxon>
    </lineage>
</organism>
<evidence type="ECO:0000313" key="2">
    <source>
        <dbReference type="Proteomes" id="UP000238762"/>
    </source>
</evidence>
<protein>
    <submittedName>
        <fullName evidence="1">Uncharacterized protein</fullName>
    </submittedName>
</protein>
<reference evidence="1 2" key="1">
    <citation type="submission" date="2018-02" db="EMBL/GenBank/DDBJ databases">
        <authorList>
            <person name="Cohen D.B."/>
            <person name="Kent A.D."/>
        </authorList>
    </citation>
    <scope>NUCLEOTIDE SEQUENCE [LARGE SCALE GENOMIC DNA]</scope>
    <source>
        <strain evidence="1 2">CCAP 1448/3</strain>
    </source>
</reference>
<dbReference type="EMBL" id="PVWJ01000203">
    <property type="protein sequence ID" value="PSB00484.1"/>
    <property type="molecule type" value="Genomic_DNA"/>
</dbReference>
<proteinExistence type="predicted"/>
<reference evidence="1 2" key="2">
    <citation type="submission" date="2018-03" db="EMBL/GenBank/DDBJ databases">
        <title>The ancient ancestry and fast evolution of plastids.</title>
        <authorList>
            <person name="Moore K.R."/>
            <person name="Magnabosco C."/>
            <person name="Momper L."/>
            <person name="Gold D.A."/>
            <person name="Bosak T."/>
            <person name="Fournier G.P."/>
        </authorList>
    </citation>
    <scope>NUCLEOTIDE SEQUENCE [LARGE SCALE GENOMIC DNA]</scope>
    <source>
        <strain evidence="1 2">CCAP 1448/3</strain>
    </source>
</reference>
<name>A0A2T1BX33_9CYAN</name>
<gene>
    <name evidence="1" type="ORF">C7B64_23265</name>
</gene>
<dbReference type="Proteomes" id="UP000238762">
    <property type="component" value="Unassembled WGS sequence"/>
</dbReference>
<sequence length="83" mass="9521">MSQNLGITVKPAEYEIWYEIAPGDVRSLCTEDTQENAERSLQVIRDRIASGKIPLDLLSECRPHKELSVGDLEQFFTKKREKV</sequence>
<keyword evidence="2" id="KW-1185">Reference proteome</keyword>
<dbReference type="AlphaFoldDB" id="A0A2T1BX33"/>
<accession>A0A2T1BX33</accession>
<comment type="caution">
    <text evidence="1">The sequence shown here is derived from an EMBL/GenBank/DDBJ whole genome shotgun (WGS) entry which is preliminary data.</text>
</comment>
<evidence type="ECO:0000313" key="1">
    <source>
        <dbReference type="EMBL" id="PSB00484.1"/>
    </source>
</evidence>
<dbReference type="RefSeq" id="WP_106291886.1">
    <property type="nucleotide sequence ID" value="NZ_CAWNTC010000010.1"/>
</dbReference>